<keyword evidence="4" id="KW-0833">Ubl conjugation pathway</keyword>
<comment type="caution">
    <text evidence="8">The sequence shown here is derived from an EMBL/GenBank/DDBJ whole genome shotgun (WGS) entry which is preliminary data.</text>
</comment>
<dbReference type="InterPro" id="IPR004939">
    <property type="entry name" value="APC_su10/DOC_dom"/>
</dbReference>
<dbReference type="AlphaFoldDB" id="A0A1F5LGG1"/>
<evidence type="ECO:0000256" key="5">
    <source>
        <dbReference type="ARBA" id="ARBA00023306"/>
    </source>
</evidence>
<protein>
    <recommendedName>
        <fullName evidence="7">DOC domain-containing protein</fullName>
    </recommendedName>
</protein>
<evidence type="ECO:0000256" key="3">
    <source>
        <dbReference type="ARBA" id="ARBA00022776"/>
    </source>
</evidence>
<feature type="compositionally biased region" description="Acidic residues" evidence="6">
    <location>
        <begin position="103"/>
        <end position="130"/>
    </location>
</feature>
<feature type="region of interest" description="Disordered" evidence="6">
    <location>
        <begin position="145"/>
        <end position="167"/>
    </location>
</feature>
<keyword evidence="9" id="KW-1185">Reference proteome</keyword>
<dbReference type="GO" id="GO:0031145">
    <property type="term" value="P:anaphase-promoting complex-dependent catabolic process"/>
    <property type="evidence" value="ECO:0007669"/>
    <property type="project" value="InterPro"/>
</dbReference>
<evidence type="ECO:0000256" key="4">
    <source>
        <dbReference type="ARBA" id="ARBA00022786"/>
    </source>
</evidence>
<keyword evidence="2" id="KW-0132">Cell division</keyword>
<evidence type="ECO:0000256" key="2">
    <source>
        <dbReference type="ARBA" id="ARBA00022618"/>
    </source>
</evidence>
<organism evidence="8 9">
    <name type="scientific">Penicillium arizonense</name>
    <dbReference type="NCBI Taxonomy" id="1835702"/>
    <lineage>
        <taxon>Eukaryota</taxon>
        <taxon>Fungi</taxon>
        <taxon>Dikarya</taxon>
        <taxon>Ascomycota</taxon>
        <taxon>Pezizomycotina</taxon>
        <taxon>Eurotiomycetes</taxon>
        <taxon>Eurotiomycetidae</taxon>
        <taxon>Eurotiales</taxon>
        <taxon>Aspergillaceae</taxon>
        <taxon>Penicillium</taxon>
    </lineage>
</organism>
<evidence type="ECO:0000313" key="8">
    <source>
        <dbReference type="EMBL" id="OGE52303.1"/>
    </source>
</evidence>
<feature type="region of interest" description="Disordered" evidence="6">
    <location>
        <begin position="1"/>
        <end position="130"/>
    </location>
</feature>
<dbReference type="STRING" id="1835702.A0A1F5LGG1"/>
<feature type="domain" description="DOC" evidence="7">
    <location>
        <begin position="147"/>
        <end position="398"/>
    </location>
</feature>
<dbReference type="RefSeq" id="XP_022487745.1">
    <property type="nucleotide sequence ID" value="XM_022632441.1"/>
</dbReference>
<dbReference type="InterPro" id="IPR016901">
    <property type="entry name" value="APC10/Doc1"/>
</dbReference>
<name>A0A1F5LGG1_PENAI</name>
<feature type="compositionally biased region" description="Basic and acidic residues" evidence="6">
    <location>
        <begin position="402"/>
        <end position="416"/>
    </location>
</feature>
<dbReference type="Proteomes" id="UP000177622">
    <property type="component" value="Unassembled WGS sequence"/>
</dbReference>
<proteinExistence type="inferred from homology"/>
<dbReference type="GO" id="GO:0070979">
    <property type="term" value="P:protein K11-linked ubiquitination"/>
    <property type="evidence" value="ECO:0007669"/>
    <property type="project" value="TreeGrafter"/>
</dbReference>
<accession>A0A1F5LGG1</accession>
<dbReference type="SUPFAM" id="SSF49785">
    <property type="entry name" value="Galactose-binding domain-like"/>
    <property type="match status" value="1"/>
</dbReference>
<reference evidence="8 9" key="1">
    <citation type="journal article" date="2016" name="Sci. Rep.">
        <title>Penicillium arizonense, a new, genome sequenced fungal species, reveals a high chemical diversity in secreted metabolites.</title>
        <authorList>
            <person name="Grijseels S."/>
            <person name="Nielsen J.C."/>
            <person name="Randelovic M."/>
            <person name="Nielsen J."/>
            <person name="Nielsen K.F."/>
            <person name="Workman M."/>
            <person name="Frisvad J.C."/>
        </authorList>
    </citation>
    <scope>NUCLEOTIDE SEQUENCE [LARGE SCALE GENOMIC DNA]</scope>
    <source>
        <strain evidence="8 9">CBS 141311</strain>
    </source>
</reference>
<feature type="region of interest" description="Disordered" evidence="6">
    <location>
        <begin position="402"/>
        <end position="435"/>
    </location>
</feature>
<sequence>MPHLRRQPNPRDLPNQDPAQGNLRAQFHTPPARHTPSNPTHRLPPSTGPNVITPDALAQAGHPVQINPFTIFGRPGAAQPPSETMDDDQFDEDYDPRGMTQTGEDEPLDHDDSFDVEDGTEGQYDDSDIDGEELEEEEVIQDHFDEEEDPDEEMHDREKSPSPLPPNLREISSLASWTVSTSKPGCGVAALRNASPSQYWQSDGPQPHTLTLHFFKLVAVVRIRVYLDFELDESYTPTKMIFAAGMGGNDLVEFATWEGDGPCGWVDVPLEGVGGRNGGWVQHDAGRRKRRSTSMRRRRRTTYRNCDNTGPDHEHDEECDPFYEDEDEEGDSQDDQEDPYSGNVLKAMVIQMRIMENHQNGKDTHVRGFQVFAADDSRRRAVAAPSASADVRLRRPSLRASHDLRGRVSDGVDTERLTAPSGLDEPDWMGEPVIR</sequence>
<dbReference type="InterPro" id="IPR008979">
    <property type="entry name" value="Galactose-bd-like_sf"/>
</dbReference>
<dbReference type="PROSITE" id="PS51284">
    <property type="entry name" value="DOC"/>
    <property type="match status" value="1"/>
</dbReference>
<evidence type="ECO:0000313" key="9">
    <source>
        <dbReference type="Proteomes" id="UP000177622"/>
    </source>
</evidence>
<comment type="similarity">
    <text evidence="1">Belongs to the APC10 family.</text>
</comment>
<dbReference type="EMBL" id="LXJU01000010">
    <property type="protein sequence ID" value="OGE52303.1"/>
    <property type="molecule type" value="Genomic_DNA"/>
</dbReference>
<dbReference type="CDD" id="cd08366">
    <property type="entry name" value="APC10"/>
    <property type="match status" value="1"/>
</dbReference>
<dbReference type="Pfam" id="PF03256">
    <property type="entry name" value="ANAPC10"/>
    <property type="match status" value="1"/>
</dbReference>
<evidence type="ECO:0000259" key="7">
    <source>
        <dbReference type="PROSITE" id="PS51284"/>
    </source>
</evidence>
<dbReference type="PANTHER" id="PTHR12936">
    <property type="entry name" value="ANAPHASE-PROMOTING COMPLEX 10"/>
    <property type="match status" value="1"/>
</dbReference>
<feature type="region of interest" description="Disordered" evidence="6">
    <location>
        <begin position="276"/>
        <end position="340"/>
    </location>
</feature>
<feature type="compositionally biased region" description="Acidic residues" evidence="6">
    <location>
        <begin position="317"/>
        <end position="338"/>
    </location>
</feature>
<feature type="compositionally biased region" description="Basic residues" evidence="6">
    <location>
        <begin position="286"/>
        <end position="302"/>
    </location>
</feature>
<feature type="compositionally biased region" description="Acidic residues" evidence="6">
    <location>
        <begin position="84"/>
        <end position="94"/>
    </location>
</feature>
<dbReference type="GO" id="GO:0005680">
    <property type="term" value="C:anaphase-promoting complex"/>
    <property type="evidence" value="ECO:0007669"/>
    <property type="project" value="InterPro"/>
</dbReference>
<dbReference type="PANTHER" id="PTHR12936:SF0">
    <property type="entry name" value="ANAPHASE-PROMOTING COMPLEX SUBUNIT 10"/>
    <property type="match status" value="1"/>
</dbReference>
<dbReference type="Gene3D" id="2.60.120.260">
    <property type="entry name" value="Galactose-binding domain-like"/>
    <property type="match status" value="1"/>
</dbReference>
<evidence type="ECO:0000256" key="6">
    <source>
        <dbReference type="SAM" id="MobiDB-lite"/>
    </source>
</evidence>
<dbReference type="SMART" id="SM01337">
    <property type="entry name" value="APC10"/>
    <property type="match status" value="1"/>
</dbReference>
<evidence type="ECO:0000256" key="1">
    <source>
        <dbReference type="ARBA" id="ARBA00006762"/>
    </source>
</evidence>
<dbReference type="GO" id="GO:0051301">
    <property type="term" value="P:cell division"/>
    <property type="evidence" value="ECO:0007669"/>
    <property type="project" value="UniProtKB-KW"/>
</dbReference>
<dbReference type="OrthoDB" id="24948at2759"/>
<keyword evidence="5" id="KW-0131">Cell cycle</keyword>
<dbReference type="GeneID" id="34577175"/>
<gene>
    <name evidence="8" type="ORF">PENARI_c010G11988</name>
</gene>
<keyword evidence="3" id="KW-0498">Mitosis</keyword>